<protein>
    <submittedName>
        <fullName evidence="1">Uncharacterized protein</fullName>
    </submittedName>
</protein>
<organism evidence="1 2">
    <name type="scientific">Riccia fluitans</name>
    <dbReference type="NCBI Taxonomy" id="41844"/>
    <lineage>
        <taxon>Eukaryota</taxon>
        <taxon>Viridiplantae</taxon>
        <taxon>Streptophyta</taxon>
        <taxon>Embryophyta</taxon>
        <taxon>Marchantiophyta</taxon>
        <taxon>Marchantiopsida</taxon>
        <taxon>Marchantiidae</taxon>
        <taxon>Marchantiales</taxon>
        <taxon>Ricciaceae</taxon>
        <taxon>Riccia</taxon>
    </lineage>
</organism>
<dbReference type="AlphaFoldDB" id="A0ABD1YNL8"/>
<name>A0ABD1YNL8_9MARC</name>
<reference evidence="1 2" key="1">
    <citation type="submission" date="2024-09" db="EMBL/GenBank/DDBJ databases">
        <title>Chromosome-scale assembly of Riccia fluitans.</title>
        <authorList>
            <person name="Paukszto L."/>
            <person name="Sawicki J."/>
            <person name="Karawczyk K."/>
            <person name="Piernik-Szablinska J."/>
            <person name="Szczecinska M."/>
            <person name="Mazdziarz M."/>
        </authorList>
    </citation>
    <scope>NUCLEOTIDE SEQUENCE [LARGE SCALE GENOMIC DNA]</scope>
    <source>
        <strain evidence="1">Rf_01</strain>
        <tissue evidence="1">Aerial parts of the thallus</tissue>
    </source>
</reference>
<evidence type="ECO:0000313" key="2">
    <source>
        <dbReference type="Proteomes" id="UP001605036"/>
    </source>
</evidence>
<dbReference type="Proteomes" id="UP001605036">
    <property type="component" value="Unassembled WGS sequence"/>
</dbReference>
<dbReference type="EMBL" id="JBHFFA010000004">
    <property type="protein sequence ID" value="KAL2631027.1"/>
    <property type="molecule type" value="Genomic_DNA"/>
</dbReference>
<accession>A0ABD1YNL8</accession>
<keyword evidence="2" id="KW-1185">Reference proteome</keyword>
<comment type="caution">
    <text evidence="1">The sequence shown here is derived from an EMBL/GenBank/DDBJ whole genome shotgun (WGS) entry which is preliminary data.</text>
</comment>
<sequence>MERACSTTFASLGPDEDKSAVLSSGSLGGQAWYRNLSNAREALCQAGDSQTLETFQNLACTSSFRVWKPTGDRERAEKVEELFEFVLAFPRLPCPVMVDRAKCDEFCGE</sequence>
<evidence type="ECO:0000313" key="1">
    <source>
        <dbReference type="EMBL" id="KAL2631027.1"/>
    </source>
</evidence>
<proteinExistence type="predicted"/>
<gene>
    <name evidence="1" type="ORF">R1flu_015713</name>
</gene>